<dbReference type="InterPro" id="IPR051832">
    <property type="entry name" value="mTOR-Rac_regulators"/>
</dbReference>
<gene>
    <name evidence="2" type="ORF">OFUS_LOCUS739</name>
</gene>
<keyword evidence="3" id="KW-1185">Reference proteome</keyword>
<dbReference type="PROSITE" id="PS50106">
    <property type="entry name" value="PDZ"/>
    <property type="match status" value="1"/>
</dbReference>
<dbReference type="PROSITE" id="PS50186">
    <property type="entry name" value="DEP"/>
    <property type="match status" value="2"/>
</dbReference>
<dbReference type="GO" id="GO:0007186">
    <property type="term" value="P:G protein-coupled receptor signaling pathway"/>
    <property type="evidence" value="ECO:0007669"/>
    <property type="project" value="TreeGrafter"/>
</dbReference>
<dbReference type="InterPro" id="IPR001478">
    <property type="entry name" value="PDZ"/>
</dbReference>
<dbReference type="Pfam" id="PF00610">
    <property type="entry name" value="DEP"/>
    <property type="match status" value="2"/>
</dbReference>
<dbReference type="SMART" id="SM00228">
    <property type="entry name" value="PDZ"/>
    <property type="match status" value="1"/>
</dbReference>
<dbReference type="Gene3D" id="1.10.10.10">
    <property type="entry name" value="Winged helix-like DNA-binding domain superfamily/Winged helix DNA-binding domain"/>
    <property type="match status" value="2"/>
</dbReference>
<proteinExistence type="predicted"/>
<dbReference type="GO" id="GO:0035556">
    <property type="term" value="P:intracellular signal transduction"/>
    <property type="evidence" value="ECO:0007669"/>
    <property type="project" value="InterPro"/>
</dbReference>
<feature type="compositionally biased region" description="Polar residues" evidence="1">
    <location>
        <begin position="252"/>
        <end position="268"/>
    </location>
</feature>
<dbReference type="InterPro" id="IPR036390">
    <property type="entry name" value="WH_DNA-bd_sf"/>
</dbReference>
<comment type="caution">
    <text evidence="2">The sequence shown here is derived from an EMBL/GenBank/DDBJ whole genome shotgun (WGS) entry which is preliminary data.</text>
</comment>
<dbReference type="PANTHER" id="PTHR22829">
    <property type="entry name" value="DEP DOMAIN PROTEIN"/>
    <property type="match status" value="1"/>
</dbReference>
<dbReference type="Proteomes" id="UP000749559">
    <property type="component" value="Unassembled WGS sequence"/>
</dbReference>
<evidence type="ECO:0000313" key="3">
    <source>
        <dbReference type="Proteomes" id="UP000749559"/>
    </source>
</evidence>
<dbReference type="GO" id="GO:0005085">
    <property type="term" value="F:guanyl-nucleotide exchange factor activity"/>
    <property type="evidence" value="ECO:0007669"/>
    <property type="project" value="TreeGrafter"/>
</dbReference>
<sequence>MIPEAGEVNNMEDRIPPNRFDFIGDILLIGEQLRIQMHKGGLISDRRYHLRTYNCCFMGSETVDWLVNRGHATDRNTAVILMRLLQDNYILHHVVDDHQFKDEMLFYRFRKDDGTFPWHKDGAIFLKAQRICNRVKKDANVLHQEYQCDGQTFYNVFMGSDLVDWMVSNGEATSREDAHRTCREFLENDIIKHVTNDHHFKDLTLLYQFKHNFSSTGKLMDLLKTRKRESSTGDSTRTDSESSADSIPINIRRQNSDCSYNDNDTFRTSLRSSNSPPSSQPLKSVLLCKLTADEIEDPESRFIKKTIHVMSDPVGFGFVVRGNSPTYVQTVDPDGPAAHAGLKIRQYLYSVNGTNVLRKGHQDVAKLVLDSLEVDGYMILEVLTHSHEVIS</sequence>
<dbReference type="GO" id="GO:0005886">
    <property type="term" value="C:plasma membrane"/>
    <property type="evidence" value="ECO:0007669"/>
    <property type="project" value="TreeGrafter"/>
</dbReference>
<dbReference type="GO" id="GO:0023051">
    <property type="term" value="P:regulation of signaling"/>
    <property type="evidence" value="ECO:0007669"/>
    <property type="project" value="TreeGrafter"/>
</dbReference>
<dbReference type="InterPro" id="IPR000591">
    <property type="entry name" value="DEP_dom"/>
</dbReference>
<dbReference type="InterPro" id="IPR036034">
    <property type="entry name" value="PDZ_sf"/>
</dbReference>
<name>A0A8J1UAF6_OWEFU</name>
<dbReference type="SMART" id="SM00049">
    <property type="entry name" value="DEP"/>
    <property type="match status" value="2"/>
</dbReference>
<organism evidence="2 3">
    <name type="scientific">Owenia fusiformis</name>
    <name type="common">Polychaete worm</name>
    <dbReference type="NCBI Taxonomy" id="6347"/>
    <lineage>
        <taxon>Eukaryota</taxon>
        <taxon>Metazoa</taxon>
        <taxon>Spiralia</taxon>
        <taxon>Lophotrochozoa</taxon>
        <taxon>Annelida</taxon>
        <taxon>Polychaeta</taxon>
        <taxon>Sedentaria</taxon>
        <taxon>Canalipalpata</taxon>
        <taxon>Sabellida</taxon>
        <taxon>Oweniida</taxon>
        <taxon>Oweniidae</taxon>
        <taxon>Owenia</taxon>
    </lineage>
</organism>
<dbReference type="SUPFAM" id="SSF46785">
    <property type="entry name" value="Winged helix' DNA-binding domain"/>
    <property type="match status" value="2"/>
</dbReference>
<dbReference type="InterPro" id="IPR036388">
    <property type="entry name" value="WH-like_DNA-bd_sf"/>
</dbReference>
<evidence type="ECO:0000256" key="1">
    <source>
        <dbReference type="SAM" id="MobiDB-lite"/>
    </source>
</evidence>
<dbReference type="SUPFAM" id="SSF50156">
    <property type="entry name" value="PDZ domain-like"/>
    <property type="match status" value="1"/>
</dbReference>
<protein>
    <submittedName>
        <fullName evidence="2">Uncharacterized protein</fullName>
    </submittedName>
</protein>
<feature type="compositionally biased region" description="Low complexity" evidence="1">
    <location>
        <begin position="269"/>
        <end position="282"/>
    </location>
</feature>
<dbReference type="Gene3D" id="2.30.42.10">
    <property type="match status" value="1"/>
</dbReference>
<dbReference type="OrthoDB" id="39497at2759"/>
<feature type="region of interest" description="Disordered" evidence="1">
    <location>
        <begin position="227"/>
        <end position="282"/>
    </location>
</feature>
<reference evidence="2" key="1">
    <citation type="submission" date="2022-03" db="EMBL/GenBank/DDBJ databases">
        <authorList>
            <person name="Martin C."/>
        </authorList>
    </citation>
    <scope>NUCLEOTIDE SEQUENCE</scope>
</reference>
<dbReference type="PANTHER" id="PTHR22829:SF16">
    <property type="entry name" value="PH DOMAIN-CONTAINING PROTEIN"/>
    <property type="match status" value="1"/>
</dbReference>
<dbReference type="EMBL" id="CAIIXF020000001">
    <property type="protein sequence ID" value="CAH1773093.1"/>
    <property type="molecule type" value="Genomic_DNA"/>
</dbReference>
<dbReference type="Pfam" id="PF17820">
    <property type="entry name" value="PDZ_6"/>
    <property type="match status" value="1"/>
</dbReference>
<dbReference type="InterPro" id="IPR041489">
    <property type="entry name" value="PDZ_6"/>
</dbReference>
<evidence type="ECO:0000313" key="2">
    <source>
        <dbReference type="EMBL" id="CAH1773093.1"/>
    </source>
</evidence>
<dbReference type="GO" id="GO:0005096">
    <property type="term" value="F:GTPase activator activity"/>
    <property type="evidence" value="ECO:0007669"/>
    <property type="project" value="TreeGrafter"/>
</dbReference>
<dbReference type="AlphaFoldDB" id="A0A8J1UAF6"/>
<feature type="compositionally biased region" description="Basic and acidic residues" evidence="1">
    <location>
        <begin position="227"/>
        <end position="240"/>
    </location>
</feature>
<accession>A0A8J1UAF6</accession>